<comment type="pathway">
    <text evidence="2">Glycolipid biosynthesis; glycosylphosphatidylinositol-anchor biosynthesis.</text>
</comment>
<evidence type="ECO:0000313" key="9">
    <source>
        <dbReference type="EMBL" id="CAG7835423.1"/>
    </source>
</evidence>
<keyword evidence="5 8" id="KW-0812">Transmembrane</keyword>
<feature type="transmembrane region" description="Helical" evidence="8">
    <location>
        <begin position="209"/>
        <end position="226"/>
    </location>
</feature>
<accession>A0A8J2PLI6</accession>
<keyword evidence="10" id="KW-1185">Reference proteome</keyword>
<evidence type="ECO:0000256" key="7">
    <source>
        <dbReference type="ARBA" id="ARBA00023136"/>
    </source>
</evidence>
<comment type="similarity">
    <text evidence="3">Belongs to the PIGC family.</text>
</comment>
<keyword evidence="4" id="KW-0337">GPI-anchor biosynthesis</keyword>
<dbReference type="AlphaFoldDB" id="A0A8J2PLI6"/>
<evidence type="ECO:0000313" key="10">
    <source>
        <dbReference type="Proteomes" id="UP000708208"/>
    </source>
</evidence>
<dbReference type="UniPathway" id="UPA00196"/>
<sequence length="300" mass="33661">MLFFTFDISSENLFTYLFHAQNKVNRIVPNMNTFTDADIQSALRLNPNPINYGFTDVAVKASRIAIQVSTSLVFIIVYYHMNYENLHPGPVLITTLVTSACGYVIYNLSPTRNFCQQFFRLIINVPKEHMRVAVVYLVFSYLLAPTLRTLTDTISTDTIHVTAVIMLCLHLVTSDYGMKGFMVSKPISVNAAVIGSIFLASRLDTDMHSLALLTFAIQSFILFPVFSTLIRESTLAISIIIILSAAICMTVSANLFLAYAILMFIVMVLCPAFFVLSTGFKRNIYGPWDEAIPEIKSKRQ</sequence>
<organism evidence="9 10">
    <name type="scientific">Allacma fusca</name>
    <dbReference type="NCBI Taxonomy" id="39272"/>
    <lineage>
        <taxon>Eukaryota</taxon>
        <taxon>Metazoa</taxon>
        <taxon>Ecdysozoa</taxon>
        <taxon>Arthropoda</taxon>
        <taxon>Hexapoda</taxon>
        <taxon>Collembola</taxon>
        <taxon>Symphypleona</taxon>
        <taxon>Sminthuridae</taxon>
        <taxon>Allacma</taxon>
    </lineage>
</organism>
<dbReference type="InterPro" id="IPR009450">
    <property type="entry name" value="Plno_GlcNAc_GPI2"/>
</dbReference>
<gene>
    <name evidence="9" type="ORF">AFUS01_LOCUS44792</name>
</gene>
<evidence type="ECO:0000256" key="1">
    <source>
        <dbReference type="ARBA" id="ARBA00004141"/>
    </source>
</evidence>
<feature type="transmembrane region" description="Helical" evidence="8">
    <location>
        <begin position="258"/>
        <end position="276"/>
    </location>
</feature>
<evidence type="ECO:0000256" key="6">
    <source>
        <dbReference type="ARBA" id="ARBA00022989"/>
    </source>
</evidence>
<protein>
    <recommendedName>
        <fullName evidence="11">Phosphatidylinositol N-acetylglucosaminyltransferase subunit C</fullName>
    </recommendedName>
</protein>
<proteinExistence type="inferred from homology"/>
<dbReference type="OrthoDB" id="196709at2759"/>
<dbReference type="GO" id="GO:0000506">
    <property type="term" value="C:glycosylphosphatidylinositol-N-acetylglucosaminyltransferase (GPI-GnT) complex"/>
    <property type="evidence" value="ECO:0007669"/>
    <property type="project" value="TreeGrafter"/>
</dbReference>
<comment type="caution">
    <text evidence="9">The sequence shown here is derived from an EMBL/GenBank/DDBJ whole genome shotgun (WGS) entry which is preliminary data.</text>
</comment>
<feature type="transmembrane region" description="Helical" evidence="8">
    <location>
        <begin position="87"/>
        <end position="108"/>
    </location>
</feature>
<keyword evidence="6 8" id="KW-1133">Transmembrane helix</keyword>
<comment type="subcellular location">
    <subcellularLocation>
        <location evidence="1">Membrane</location>
        <topology evidence="1">Multi-pass membrane protein</topology>
    </subcellularLocation>
</comment>
<feature type="transmembrane region" description="Helical" evidence="8">
    <location>
        <begin position="64"/>
        <end position="81"/>
    </location>
</feature>
<feature type="transmembrane region" description="Helical" evidence="8">
    <location>
        <begin position="129"/>
        <end position="147"/>
    </location>
</feature>
<keyword evidence="7 8" id="KW-0472">Membrane</keyword>
<evidence type="ECO:0008006" key="11">
    <source>
        <dbReference type="Google" id="ProtNLM"/>
    </source>
</evidence>
<name>A0A8J2PLI6_9HEXA</name>
<reference evidence="9" key="1">
    <citation type="submission" date="2021-06" db="EMBL/GenBank/DDBJ databases">
        <authorList>
            <person name="Hodson N. C."/>
            <person name="Mongue J. A."/>
            <person name="Jaron S. K."/>
        </authorList>
    </citation>
    <scope>NUCLEOTIDE SEQUENCE</scope>
</reference>
<evidence type="ECO:0000256" key="5">
    <source>
        <dbReference type="ARBA" id="ARBA00022692"/>
    </source>
</evidence>
<dbReference type="Proteomes" id="UP000708208">
    <property type="component" value="Unassembled WGS sequence"/>
</dbReference>
<dbReference type="GO" id="GO:0006506">
    <property type="term" value="P:GPI anchor biosynthetic process"/>
    <property type="evidence" value="ECO:0007669"/>
    <property type="project" value="UniProtKB-UniPathway"/>
</dbReference>
<dbReference type="EMBL" id="CAJVCH010570618">
    <property type="protein sequence ID" value="CAG7835423.1"/>
    <property type="molecule type" value="Genomic_DNA"/>
</dbReference>
<evidence type="ECO:0000256" key="3">
    <source>
        <dbReference type="ARBA" id="ARBA00008321"/>
    </source>
</evidence>
<dbReference type="Pfam" id="PF06432">
    <property type="entry name" value="GPI2"/>
    <property type="match status" value="1"/>
</dbReference>
<evidence type="ECO:0000256" key="8">
    <source>
        <dbReference type="SAM" id="Phobius"/>
    </source>
</evidence>
<feature type="transmembrane region" description="Helical" evidence="8">
    <location>
        <begin position="233"/>
        <end position="252"/>
    </location>
</feature>
<dbReference type="PANTHER" id="PTHR12982">
    <property type="entry name" value="PHOSPHATIDYLINOSITOL GLYCAN, CLASS C"/>
    <property type="match status" value="1"/>
</dbReference>
<dbReference type="PANTHER" id="PTHR12982:SF0">
    <property type="entry name" value="PHOSPHATIDYLINOSITOL N-ACETYLGLUCOSAMINYLTRANSFERASE SUBUNIT C"/>
    <property type="match status" value="1"/>
</dbReference>
<evidence type="ECO:0000256" key="2">
    <source>
        <dbReference type="ARBA" id="ARBA00004687"/>
    </source>
</evidence>
<evidence type="ECO:0000256" key="4">
    <source>
        <dbReference type="ARBA" id="ARBA00022502"/>
    </source>
</evidence>